<gene>
    <name evidence="1" type="ORF">Ptr86124_000225</name>
</gene>
<proteinExistence type="predicted"/>
<evidence type="ECO:0000313" key="2">
    <source>
        <dbReference type="Proteomes" id="UP000249757"/>
    </source>
</evidence>
<reference evidence="2" key="1">
    <citation type="journal article" date="2022" name="Microb. Genom.">
        <title>A global pangenome for the wheat fungal pathogen Pyrenophora tritici-repentis and prediction of effector protein structural homology.</title>
        <authorList>
            <person name="Moolhuijzen P.M."/>
            <person name="See P.T."/>
            <person name="Shi G."/>
            <person name="Powell H.R."/>
            <person name="Cockram J."/>
            <person name="Jorgensen L.N."/>
            <person name="Benslimane H."/>
            <person name="Strelkov S.E."/>
            <person name="Turner J."/>
            <person name="Liu Z."/>
            <person name="Moffat C.S."/>
        </authorList>
    </citation>
    <scope>NUCLEOTIDE SEQUENCE [LARGE SCALE GENOMIC DNA]</scope>
</reference>
<organism evidence="1 2">
    <name type="scientific">Pyrenophora tritici-repentis</name>
    <dbReference type="NCBI Taxonomy" id="45151"/>
    <lineage>
        <taxon>Eukaryota</taxon>
        <taxon>Fungi</taxon>
        <taxon>Dikarya</taxon>
        <taxon>Ascomycota</taxon>
        <taxon>Pezizomycotina</taxon>
        <taxon>Dothideomycetes</taxon>
        <taxon>Pleosporomycetidae</taxon>
        <taxon>Pleosporales</taxon>
        <taxon>Pleosporineae</taxon>
        <taxon>Pleosporaceae</taxon>
        <taxon>Pyrenophora</taxon>
    </lineage>
</organism>
<dbReference type="Proteomes" id="UP000249757">
    <property type="component" value="Unassembled WGS sequence"/>
</dbReference>
<protein>
    <submittedName>
        <fullName evidence="1">Uncharacterized protein</fullName>
    </submittedName>
</protein>
<dbReference type="EMBL" id="NRDI02000001">
    <property type="protein sequence ID" value="KAI1519857.1"/>
    <property type="molecule type" value="Genomic_DNA"/>
</dbReference>
<sequence length="161" mass="17957">MANPLQKHGYKGPPEKALKLEEVLDSHPVKCVSEDLAEKAYELDEAPDSTPGNVPRSDERGRIRVPYNVRSPAAIYRYGLKIIFDTTATYVMKNGQRVFDHWATAAVKIINEQAKEIVGVLLNGRYVLNEVVVDIGETLGVPNNHLSFGKKDILDVFLQDP</sequence>
<accession>A0A2W1CX18</accession>
<evidence type="ECO:0000313" key="1">
    <source>
        <dbReference type="EMBL" id="KAI1519857.1"/>
    </source>
</evidence>
<keyword evidence="2" id="KW-1185">Reference proteome</keyword>
<dbReference type="AlphaFoldDB" id="A0A2W1CX18"/>
<name>A0A2W1CX18_9PLEO</name>
<comment type="caution">
    <text evidence="1">The sequence shown here is derived from an EMBL/GenBank/DDBJ whole genome shotgun (WGS) entry which is preliminary data.</text>
</comment>